<reference evidence="1" key="1">
    <citation type="submission" date="2022-10" db="EMBL/GenBank/DDBJ databases">
        <authorList>
            <person name="Chen Y."/>
            <person name="Dougan E. K."/>
            <person name="Chan C."/>
            <person name="Rhodes N."/>
            <person name="Thang M."/>
        </authorList>
    </citation>
    <scope>NUCLEOTIDE SEQUENCE</scope>
</reference>
<reference evidence="2" key="2">
    <citation type="submission" date="2024-04" db="EMBL/GenBank/DDBJ databases">
        <authorList>
            <person name="Chen Y."/>
            <person name="Shah S."/>
            <person name="Dougan E. K."/>
            <person name="Thang M."/>
            <person name="Chan C."/>
        </authorList>
    </citation>
    <scope>NUCLEOTIDE SEQUENCE [LARGE SCALE GENOMIC DNA]</scope>
</reference>
<dbReference type="EMBL" id="CAMXCT020002423">
    <property type="protein sequence ID" value="CAL1151426.1"/>
    <property type="molecule type" value="Genomic_DNA"/>
</dbReference>
<comment type="caution">
    <text evidence="1">The sequence shown here is derived from an EMBL/GenBank/DDBJ whole genome shotgun (WGS) entry which is preliminary data.</text>
</comment>
<dbReference type="EMBL" id="CAMXCT010002423">
    <property type="protein sequence ID" value="CAI3998051.1"/>
    <property type="molecule type" value="Genomic_DNA"/>
</dbReference>
<protein>
    <submittedName>
        <fullName evidence="1">Uncharacterized protein</fullName>
    </submittedName>
</protein>
<dbReference type="AlphaFoldDB" id="A0A9P1CXE0"/>
<evidence type="ECO:0000313" key="2">
    <source>
        <dbReference type="EMBL" id="CAL1151426.1"/>
    </source>
</evidence>
<accession>A0A9P1CXE0</accession>
<dbReference type="EMBL" id="CAMXCT030002423">
    <property type="protein sequence ID" value="CAL4785363.1"/>
    <property type="molecule type" value="Genomic_DNA"/>
</dbReference>
<evidence type="ECO:0000313" key="1">
    <source>
        <dbReference type="EMBL" id="CAI3998051.1"/>
    </source>
</evidence>
<gene>
    <name evidence="1" type="ORF">C1SCF055_LOCUS24382</name>
</gene>
<evidence type="ECO:0000313" key="3">
    <source>
        <dbReference type="Proteomes" id="UP001152797"/>
    </source>
</evidence>
<dbReference type="Proteomes" id="UP001152797">
    <property type="component" value="Unassembled WGS sequence"/>
</dbReference>
<proteinExistence type="predicted"/>
<name>A0A9P1CXE0_9DINO</name>
<keyword evidence="3" id="KW-1185">Reference proteome</keyword>
<dbReference type="OrthoDB" id="440406at2759"/>
<organism evidence="1">
    <name type="scientific">Cladocopium goreaui</name>
    <dbReference type="NCBI Taxonomy" id="2562237"/>
    <lineage>
        <taxon>Eukaryota</taxon>
        <taxon>Sar</taxon>
        <taxon>Alveolata</taxon>
        <taxon>Dinophyceae</taxon>
        <taxon>Suessiales</taxon>
        <taxon>Symbiodiniaceae</taxon>
        <taxon>Cladocopium</taxon>
    </lineage>
</organism>
<sequence length="351" mass="38805">MSVSDAPSELEQWDLVTHASSEPQNKNDKLASTVYHEIKGLRALRHEFFTWVASEIGEDPTVAYAENFGDIPTVQPEKEGVVAAGYVRLSSFSFADDAGLTGAPEMEKARLLLGLICAYGFDTSDEVVKAQWKAGDAIGEGQILFLKGHFECSNLAALKGVLLPATWSGSKKGVLLPAYWFYNLRVAVKGQIRTAPTAVTWVNSLLELAKTGDKDLQGTLNAWNAQAPKSDRVLGAKFLTVKNLLDLPTECRNAIFAYINKWGCPYSEELLSSKKLLLSFSFKTLKVPKTSPWAGHWSKVTKEALNLWVECLNAKWDRTQRAGRRQPTKSEGENLLEQCYLVLICLIVSMS</sequence>